<dbReference type="EMBL" id="CADCXV010000656">
    <property type="protein sequence ID" value="CAB0031825.1"/>
    <property type="molecule type" value="Genomic_DNA"/>
</dbReference>
<feature type="region of interest" description="Disordered" evidence="1">
    <location>
        <begin position="117"/>
        <end position="147"/>
    </location>
</feature>
<dbReference type="Pfam" id="PF03564">
    <property type="entry name" value="DUF1759"/>
    <property type="match status" value="1"/>
</dbReference>
<evidence type="ECO:0000313" key="2">
    <source>
        <dbReference type="EMBL" id="CAB0031825.1"/>
    </source>
</evidence>
<keyword evidence="3" id="KW-1185">Reference proteome</keyword>
<evidence type="ECO:0000256" key="1">
    <source>
        <dbReference type="SAM" id="MobiDB-lite"/>
    </source>
</evidence>
<sequence>MNFYANSTSKIGAERQTLSHFQTRLELLEDYWKTFVARHDELLDLEEELANEDYFTKDIYVVTEDNYSGAKALIRDHIATLTQQISAASQTEINRAGSSSAQSFVPLPALALPTFSGRQEEQGGYPEGRQASAPTQRGTRPGRAALEKDWRSPAANFDVAWEKLLRRYDNQRIRLYNALENLMQLPWVKSRTADELTNLIDRTEEAVRSLQSYSALSTSTTTGSFTAS</sequence>
<evidence type="ECO:0000313" key="3">
    <source>
        <dbReference type="Proteomes" id="UP000479190"/>
    </source>
</evidence>
<organism evidence="2 3">
    <name type="scientific">Trichogramma brassicae</name>
    <dbReference type="NCBI Taxonomy" id="86971"/>
    <lineage>
        <taxon>Eukaryota</taxon>
        <taxon>Metazoa</taxon>
        <taxon>Ecdysozoa</taxon>
        <taxon>Arthropoda</taxon>
        <taxon>Hexapoda</taxon>
        <taxon>Insecta</taxon>
        <taxon>Pterygota</taxon>
        <taxon>Neoptera</taxon>
        <taxon>Endopterygota</taxon>
        <taxon>Hymenoptera</taxon>
        <taxon>Apocrita</taxon>
        <taxon>Proctotrupomorpha</taxon>
        <taxon>Chalcidoidea</taxon>
        <taxon>Trichogrammatidae</taxon>
        <taxon>Trichogramma</taxon>
    </lineage>
</organism>
<name>A0A6H5I827_9HYME</name>
<reference evidence="2 3" key="1">
    <citation type="submission" date="2020-02" db="EMBL/GenBank/DDBJ databases">
        <authorList>
            <person name="Ferguson B K."/>
        </authorList>
    </citation>
    <scope>NUCLEOTIDE SEQUENCE [LARGE SCALE GENOMIC DNA]</scope>
</reference>
<dbReference type="Proteomes" id="UP000479190">
    <property type="component" value="Unassembled WGS sequence"/>
</dbReference>
<proteinExistence type="predicted"/>
<gene>
    <name evidence="2" type="ORF">TBRA_LOCUS3787</name>
</gene>
<accession>A0A6H5I827</accession>
<dbReference type="InterPro" id="IPR005312">
    <property type="entry name" value="DUF1759"/>
</dbReference>
<protein>
    <submittedName>
        <fullName evidence="2">Uncharacterized protein</fullName>
    </submittedName>
</protein>
<dbReference type="AlphaFoldDB" id="A0A6H5I827"/>
<dbReference type="OrthoDB" id="5984724at2759"/>